<dbReference type="EC" id="5.1.3.2" evidence="2"/>
<dbReference type="Gene3D" id="3.40.50.720">
    <property type="entry name" value="NAD(P)-binding Rossmann-like Domain"/>
    <property type="match status" value="1"/>
</dbReference>
<name>A0ABQ0C7T4_9PROT</name>
<sequence>MTSLSRQRVLITGGSGFIFSHLTRRLVAMGAEVAVLVRYGSVIDNVRIADVWDDVHVIEADIRDLDALRAIRAFAPQVVYHAAAYNHVGGSFGKFNEVLDVNAKGTANVLESCENFERFIYISTSEVYGHQTEPIFAESMEPHPVSPYSVGKFAGELYCRMKMERMDQPIVVLRPFNAFGPYQTVRAVIPEMIEACLLGRTVRSTEGRQTREFNFVENLVDGFVLAAEKEAAIGQVINLGSGEEIAIRDLITRIHAETGSTSKLEIGALPNRPTEIWRMSASNDRARERLGWSPRVSFNDGLTRTIAWYREYLAQFKDRDSRLCRLCRI</sequence>
<reference evidence="2 3" key="2">
    <citation type="submission" date="2024-09" db="EMBL/GenBank/DDBJ databases">
        <title>Draft genome sequence of Candidatus Magnetaquicoccaceae bacterium FCR-1.</title>
        <authorList>
            <person name="Shimoshige H."/>
            <person name="Shimamura S."/>
            <person name="Taoka A."/>
            <person name="Kobayashi H."/>
            <person name="Maekawa T."/>
        </authorList>
    </citation>
    <scope>NUCLEOTIDE SEQUENCE [LARGE SCALE GENOMIC DNA]</scope>
    <source>
        <strain evidence="2 3">FCR-1</strain>
    </source>
</reference>
<organism evidence="2 3">
    <name type="scientific">Candidatus Magnetaquiglobus chichijimensis</name>
    <dbReference type="NCBI Taxonomy" id="3141448"/>
    <lineage>
        <taxon>Bacteria</taxon>
        <taxon>Pseudomonadati</taxon>
        <taxon>Pseudomonadota</taxon>
        <taxon>Magnetococcia</taxon>
        <taxon>Magnetococcales</taxon>
        <taxon>Candidatus Magnetaquicoccaceae</taxon>
        <taxon>Candidatus Magnetaquiglobus</taxon>
    </lineage>
</organism>
<gene>
    <name evidence="2" type="ORF">SIID45300_01256</name>
</gene>
<reference evidence="2 3" key="1">
    <citation type="submission" date="2024-05" db="EMBL/GenBank/DDBJ databases">
        <authorList>
            <consortium name="Candidatus Magnetaquicoccaceae bacterium FCR-1 genome sequencing consortium"/>
            <person name="Shimoshige H."/>
            <person name="Shimamura S."/>
            <person name="Taoka A."/>
            <person name="Kobayashi H."/>
            <person name="Maekawa T."/>
        </authorList>
    </citation>
    <scope>NUCLEOTIDE SEQUENCE [LARGE SCALE GENOMIC DNA]</scope>
    <source>
        <strain evidence="2 3">FCR-1</strain>
    </source>
</reference>
<evidence type="ECO:0000313" key="3">
    <source>
        <dbReference type="Proteomes" id="UP001628193"/>
    </source>
</evidence>
<evidence type="ECO:0000313" key="2">
    <source>
        <dbReference type="EMBL" id="GAB0056941.1"/>
    </source>
</evidence>
<protein>
    <submittedName>
        <fullName evidence="2">UDP-glucose 4-epimerase</fullName>
        <ecNumber evidence="2">5.1.3.2</ecNumber>
    </submittedName>
</protein>
<dbReference type="Proteomes" id="UP001628193">
    <property type="component" value="Unassembled WGS sequence"/>
</dbReference>
<feature type="domain" description="NAD(P)-binding" evidence="1">
    <location>
        <begin position="10"/>
        <end position="304"/>
    </location>
</feature>
<dbReference type="Pfam" id="PF16363">
    <property type="entry name" value="GDP_Man_Dehyd"/>
    <property type="match status" value="1"/>
</dbReference>
<dbReference type="SUPFAM" id="SSF51735">
    <property type="entry name" value="NAD(P)-binding Rossmann-fold domains"/>
    <property type="match status" value="1"/>
</dbReference>
<evidence type="ECO:0000259" key="1">
    <source>
        <dbReference type="Pfam" id="PF16363"/>
    </source>
</evidence>
<keyword evidence="2" id="KW-0413">Isomerase</keyword>
<dbReference type="EMBL" id="BAAFGK010000004">
    <property type="protein sequence ID" value="GAB0056941.1"/>
    <property type="molecule type" value="Genomic_DNA"/>
</dbReference>
<proteinExistence type="predicted"/>
<dbReference type="RefSeq" id="WP_420904657.1">
    <property type="nucleotide sequence ID" value="NZ_BAAFGK010000004.1"/>
</dbReference>
<accession>A0ABQ0C7T4</accession>
<dbReference type="GO" id="GO:0003978">
    <property type="term" value="F:UDP-glucose 4-epimerase activity"/>
    <property type="evidence" value="ECO:0007669"/>
    <property type="project" value="UniProtKB-EC"/>
</dbReference>
<keyword evidence="3" id="KW-1185">Reference proteome</keyword>
<dbReference type="PANTHER" id="PTHR43000">
    <property type="entry name" value="DTDP-D-GLUCOSE 4,6-DEHYDRATASE-RELATED"/>
    <property type="match status" value="1"/>
</dbReference>
<dbReference type="InterPro" id="IPR016040">
    <property type="entry name" value="NAD(P)-bd_dom"/>
</dbReference>
<comment type="caution">
    <text evidence="2">The sequence shown here is derived from an EMBL/GenBank/DDBJ whole genome shotgun (WGS) entry which is preliminary data.</text>
</comment>
<dbReference type="InterPro" id="IPR036291">
    <property type="entry name" value="NAD(P)-bd_dom_sf"/>
</dbReference>